<dbReference type="InterPro" id="IPR036318">
    <property type="entry name" value="FAD-bd_PCMH-like_sf"/>
</dbReference>
<evidence type="ECO:0000259" key="5">
    <source>
        <dbReference type="PROSITE" id="PS51387"/>
    </source>
</evidence>
<evidence type="ECO:0000256" key="2">
    <source>
        <dbReference type="ARBA" id="ARBA00022630"/>
    </source>
</evidence>
<name>A0AAQ3M9F1_9PEZI</name>
<dbReference type="SUPFAM" id="SSF56176">
    <property type="entry name" value="FAD-binding/transporter-associated domain-like"/>
    <property type="match status" value="1"/>
</dbReference>
<comment type="similarity">
    <text evidence="1">Belongs to the oxygen-dependent FAD-linked oxidoreductase family.</text>
</comment>
<dbReference type="Pfam" id="PF01565">
    <property type="entry name" value="FAD_binding_4"/>
    <property type="match status" value="1"/>
</dbReference>
<evidence type="ECO:0000313" key="6">
    <source>
        <dbReference type="EMBL" id="WPH03700.1"/>
    </source>
</evidence>
<dbReference type="InterPro" id="IPR006094">
    <property type="entry name" value="Oxid_FAD_bind_N"/>
</dbReference>
<keyword evidence="2" id="KW-0285">Flavoprotein</keyword>
<evidence type="ECO:0000256" key="3">
    <source>
        <dbReference type="ARBA" id="ARBA00022827"/>
    </source>
</evidence>
<dbReference type="Gene3D" id="3.30.465.10">
    <property type="match status" value="1"/>
</dbReference>
<evidence type="ECO:0000256" key="1">
    <source>
        <dbReference type="ARBA" id="ARBA00005466"/>
    </source>
</evidence>
<dbReference type="EMBL" id="CP138590">
    <property type="protein sequence ID" value="WPH03700.1"/>
    <property type="molecule type" value="Genomic_DNA"/>
</dbReference>
<accession>A0AAQ3M9F1</accession>
<dbReference type="InterPro" id="IPR050416">
    <property type="entry name" value="FAD-linked_Oxidoreductase"/>
</dbReference>
<proteinExistence type="inferred from homology"/>
<reference evidence="6 7" key="1">
    <citation type="submission" date="2023-11" db="EMBL/GenBank/DDBJ databases">
        <title>An acidophilic fungus is an integral part of prey digestion in a carnivorous sundew plant.</title>
        <authorList>
            <person name="Tsai I.J."/>
        </authorList>
    </citation>
    <scope>NUCLEOTIDE SEQUENCE [LARGE SCALE GENOMIC DNA]</scope>
    <source>
        <strain evidence="6">169a</strain>
    </source>
</reference>
<dbReference type="PANTHER" id="PTHR42973:SF22">
    <property type="entry name" value="FAD-BINDING PCMH-TYPE DOMAIN-CONTAINING PROTEIN-RELATED"/>
    <property type="match status" value="1"/>
</dbReference>
<sequence>MINPVVASCCARLATYPNLTVSLPSTPGYTSVQNSFWSLQEASLTPTCIISPTTSVLAAKAIQILVSDTACTNVDFALKGQGHAPAAGFGNIDSTGVTIDLTPLNSVTLSHDRTVAHIGAGASWLQAYAALDPYNVTVAGGRNGAVGVAGLTLGGGISYFSPLVGFTCDTAVEFEVVLANGVLTHANRRNHPELFRALKGGMNNFGVVTRISLRTIPYSGILAGGLAYEIDQRGRVFQAFANIAGAAEYDNHASIVTGVTFNSTAKSWALSNTPVYTKPDRKPKVYEELFRIPTQLNTLHITNMSTYANETPTPPLNWLFYTATFGVSAELLNTIFDTINQTLYDFTLPNGLLWNLAFEPLPTTFVDRGAGHNSLGTSAIDGNSVILLISALWPAENSTNEKSEAQMAVHAHAQVLVSKINQAARHAGLARDFLYANYADASQNPLGGYGQGNLMRLDMAAEAYDPHGVFRKRVPGGFKLKP</sequence>
<keyword evidence="4" id="KW-0560">Oxidoreductase</keyword>
<dbReference type="InterPro" id="IPR016169">
    <property type="entry name" value="FAD-bd_PCMH_sub2"/>
</dbReference>
<dbReference type="PANTHER" id="PTHR42973">
    <property type="entry name" value="BINDING OXIDOREDUCTASE, PUTATIVE (AFU_ORTHOLOGUE AFUA_1G17690)-RELATED"/>
    <property type="match status" value="1"/>
</dbReference>
<dbReference type="PROSITE" id="PS51387">
    <property type="entry name" value="FAD_PCMH"/>
    <property type="match status" value="1"/>
</dbReference>
<protein>
    <recommendedName>
        <fullName evidence="5">FAD-binding PCMH-type domain-containing protein</fullName>
    </recommendedName>
</protein>
<dbReference type="Proteomes" id="UP001303373">
    <property type="component" value="Chromosome 11"/>
</dbReference>
<evidence type="ECO:0000313" key="7">
    <source>
        <dbReference type="Proteomes" id="UP001303373"/>
    </source>
</evidence>
<dbReference type="InterPro" id="IPR016166">
    <property type="entry name" value="FAD-bd_PCMH"/>
</dbReference>
<dbReference type="GO" id="GO:0071949">
    <property type="term" value="F:FAD binding"/>
    <property type="evidence" value="ECO:0007669"/>
    <property type="project" value="InterPro"/>
</dbReference>
<gene>
    <name evidence="6" type="ORF">R9X50_00658300</name>
</gene>
<dbReference type="GO" id="GO:0016491">
    <property type="term" value="F:oxidoreductase activity"/>
    <property type="evidence" value="ECO:0007669"/>
    <property type="project" value="UniProtKB-KW"/>
</dbReference>
<organism evidence="6 7">
    <name type="scientific">Acrodontium crateriforme</name>
    <dbReference type="NCBI Taxonomy" id="150365"/>
    <lineage>
        <taxon>Eukaryota</taxon>
        <taxon>Fungi</taxon>
        <taxon>Dikarya</taxon>
        <taxon>Ascomycota</taxon>
        <taxon>Pezizomycotina</taxon>
        <taxon>Dothideomycetes</taxon>
        <taxon>Dothideomycetidae</taxon>
        <taxon>Mycosphaerellales</taxon>
        <taxon>Teratosphaeriaceae</taxon>
        <taxon>Acrodontium</taxon>
    </lineage>
</organism>
<keyword evidence="3" id="KW-0274">FAD</keyword>
<dbReference type="AlphaFoldDB" id="A0AAQ3M9F1"/>
<feature type="domain" description="FAD-binding PCMH-type" evidence="5">
    <location>
        <begin position="42"/>
        <end position="218"/>
    </location>
</feature>
<keyword evidence="7" id="KW-1185">Reference proteome</keyword>
<evidence type="ECO:0000256" key="4">
    <source>
        <dbReference type="ARBA" id="ARBA00023002"/>
    </source>
</evidence>